<dbReference type="InterPro" id="IPR051448">
    <property type="entry name" value="CdaR-like_regulators"/>
</dbReference>
<evidence type="ECO:0000259" key="2">
    <source>
        <dbReference type="Pfam" id="PF13556"/>
    </source>
</evidence>
<accession>A0A6J6VBQ9</accession>
<evidence type="ECO:0000313" key="7">
    <source>
        <dbReference type="EMBL" id="CAB4822348.1"/>
    </source>
</evidence>
<evidence type="ECO:0000313" key="6">
    <source>
        <dbReference type="EMBL" id="CAB4768333.1"/>
    </source>
</evidence>
<evidence type="ECO:0000313" key="4">
    <source>
        <dbReference type="EMBL" id="CAB4651856.1"/>
    </source>
</evidence>
<protein>
    <submittedName>
        <fullName evidence="6">Unannotated protein</fullName>
    </submittedName>
</protein>
<feature type="domain" description="PucR C-terminal helix-turn-helix" evidence="2">
    <location>
        <begin position="458"/>
        <end position="516"/>
    </location>
</feature>
<organism evidence="6">
    <name type="scientific">freshwater metagenome</name>
    <dbReference type="NCBI Taxonomy" id="449393"/>
    <lineage>
        <taxon>unclassified sequences</taxon>
        <taxon>metagenomes</taxon>
        <taxon>ecological metagenomes</taxon>
    </lineage>
</organism>
<dbReference type="EMBL" id="CAEZZR010000026">
    <property type="protein sequence ID" value="CAB4768333.1"/>
    <property type="molecule type" value="Genomic_DNA"/>
</dbReference>
<evidence type="ECO:0000256" key="1">
    <source>
        <dbReference type="ARBA" id="ARBA00006754"/>
    </source>
</evidence>
<dbReference type="Pfam" id="PF13556">
    <property type="entry name" value="HTH_30"/>
    <property type="match status" value="1"/>
</dbReference>
<reference evidence="6" key="1">
    <citation type="submission" date="2020-05" db="EMBL/GenBank/DDBJ databases">
        <authorList>
            <person name="Chiriac C."/>
            <person name="Salcher M."/>
            <person name="Ghai R."/>
            <person name="Kavagutti S V."/>
        </authorList>
    </citation>
    <scope>NUCLEOTIDE SEQUENCE</scope>
</reference>
<dbReference type="EMBL" id="CAFBQK010000019">
    <property type="protein sequence ID" value="CAB5047315.1"/>
    <property type="molecule type" value="Genomic_DNA"/>
</dbReference>
<comment type="similarity">
    <text evidence="1">Belongs to the CdaR family.</text>
</comment>
<dbReference type="InterPro" id="IPR041522">
    <property type="entry name" value="CdaR_GGDEF"/>
</dbReference>
<dbReference type="EMBL" id="CAEZWO010000011">
    <property type="protein sequence ID" value="CAB4651856.1"/>
    <property type="molecule type" value="Genomic_DNA"/>
</dbReference>
<dbReference type="AlphaFoldDB" id="A0A6J6VBQ9"/>
<dbReference type="EMBL" id="CAFAZX010000003">
    <property type="protein sequence ID" value="CAB4839771.1"/>
    <property type="molecule type" value="Genomic_DNA"/>
</dbReference>
<proteinExistence type="inferred from homology"/>
<dbReference type="Pfam" id="PF17853">
    <property type="entry name" value="GGDEF_2"/>
    <property type="match status" value="1"/>
</dbReference>
<evidence type="ECO:0000259" key="3">
    <source>
        <dbReference type="Pfam" id="PF17853"/>
    </source>
</evidence>
<feature type="domain" description="CdaR GGDEF-like" evidence="3">
    <location>
        <begin position="280"/>
        <end position="402"/>
    </location>
</feature>
<name>A0A6J6VBQ9_9ZZZZ</name>
<evidence type="ECO:0000313" key="9">
    <source>
        <dbReference type="EMBL" id="CAB5047315.1"/>
    </source>
</evidence>
<sequence>MTVRQLLERESLNGAIIEGDDSFLDVEVADVSIHSSPRLINIDSELTQQLLIFDASNVPVDSYQVDMLIRDALDKGFVALILVNYKARMGLAPIRLAKKFSFPLILISDVDALNLADDLRKIIRAPFVARSDALLTVTRQLRNLNRTDPIENALKILEGSLKCRAGLLGPEGSVIASGGGDRFELPSEIPLLPVFVKEEFNGTYYLLQPISLAPRENPSFWLAITLDSPSISAITMATEVLGISVWFFASILIADRLIRERDARFRLGVLNAITVTRDYPDPVLLNQLGVLGWKVDGWCTAIHCQLTGEVDPLRVLNGTAEVQRAFASIGFVGALVERPDGWSGWIVERNEPKPNSYATLVENFKVALEKLSYNSAGVKFYLGIGRPRQGILGLQKSLEEANESSTIAQLSGKNMAVQHIDEMGVRRILLGWYASESFSEFASTLLASTRAADQDGELLKTLETYLDSNCSPSETAIALGIHRNTVINRVDKLKSLLKVNLNEPDERLALQLACRVIKRKWEEV</sequence>
<evidence type="ECO:0000313" key="5">
    <source>
        <dbReference type="EMBL" id="CAB4697405.1"/>
    </source>
</evidence>
<evidence type="ECO:0000313" key="8">
    <source>
        <dbReference type="EMBL" id="CAB4839771.1"/>
    </source>
</evidence>
<dbReference type="EMBL" id="CAFABI010000019">
    <property type="protein sequence ID" value="CAB4822348.1"/>
    <property type="molecule type" value="Genomic_DNA"/>
</dbReference>
<dbReference type="InterPro" id="IPR025736">
    <property type="entry name" value="PucR_C-HTH_dom"/>
</dbReference>
<dbReference type="Gene3D" id="1.10.10.2840">
    <property type="entry name" value="PucR C-terminal helix-turn-helix domain"/>
    <property type="match status" value="1"/>
</dbReference>
<dbReference type="InterPro" id="IPR042070">
    <property type="entry name" value="PucR_C-HTH_sf"/>
</dbReference>
<dbReference type="PANTHER" id="PTHR33744:SF1">
    <property type="entry name" value="DNA-BINDING TRANSCRIPTIONAL ACTIVATOR ADER"/>
    <property type="match status" value="1"/>
</dbReference>
<dbReference type="PANTHER" id="PTHR33744">
    <property type="entry name" value="CARBOHYDRATE DIACID REGULATOR"/>
    <property type="match status" value="1"/>
</dbReference>
<gene>
    <name evidence="4" type="ORF">UFOPK2254_00202</name>
    <name evidence="5" type="ORF">UFOPK2646_00264</name>
    <name evidence="6" type="ORF">UFOPK2907_00408</name>
    <name evidence="7" type="ORF">UFOPK3197_00279</name>
    <name evidence="8" type="ORF">UFOPK3241_00128</name>
    <name evidence="9" type="ORF">UFOPK4265_00260</name>
</gene>
<dbReference type="EMBL" id="CAEZYB010000017">
    <property type="protein sequence ID" value="CAB4697405.1"/>
    <property type="molecule type" value="Genomic_DNA"/>
</dbReference>